<organism evidence="1">
    <name type="scientific">Tanacetum cinerariifolium</name>
    <name type="common">Dalmatian daisy</name>
    <name type="synonym">Chrysanthemum cinerariifolium</name>
    <dbReference type="NCBI Taxonomy" id="118510"/>
    <lineage>
        <taxon>Eukaryota</taxon>
        <taxon>Viridiplantae</taxon>
        <taxon>Streptophyta</taxon>
        <taxon>Embryophyta</taxon>
        <taxon>Tracheophyta</taxon>
        <taxon>Spermatophyta</taxon>
        <taxon>Magnoliopsida</taxon>
        <taxon>eudicotyledons</taxon>
        <taxon>Gunneridae</taxon>
        <taxon>Pentapetalae</taxon>
        <taxon>asterids</taxon>
        <taxon>campanulids</taxon>
        <taxon>Asterales</taxon>
        <taxon>Asteraceae</taxon>
        <taxon>Asteroideae</taxon>
        <taxon>Anthemideae</taxon>
        <taxon>Anthemidinae</taxon>
        <taxon>Tanacetum</taxon>
    </lineage>
</organism>
<dbReference type="EMBL" id="BKCJ011376375">
    <property type="protein sequence ID" value="GFD27364.1"/>
    <property type="molecule type" value="Genomic_DNA"/>
</dbReference>
<gene>
    <name evidence="1" type="ORF">Tci_899333</name>
</gene>
<evidence type="ECO:0000313" key="1">
    <source>
        <dbReference type="EMBL" id="GFD27364.1"/>
    </source>
</evidence>
<sequence length="58" mass="6278">ESSDNEESLGEDASKQEMRIDAINANDEITLVNDADNEMFDVDDLGGAEAFVAEQEVA</sequence>
<protein>
    <submittedName>
        <fullName evidence="1">Uncharacterized protein</fullName>
    </submittedName>
</protein>
<feature type="non-terminal residue" evidence="1">
    <location>
        <position position="1"/>
    </location>
</feature>
<reference evidence="1" key="1">
    <citation type="journal article" date="2019" name="Sci. Rep.">
        <title>Draft genome of Tanacetum cinerariifolium, the natural source of mosquito coil.</title>
        <authorList>
            <person name="Yamashiro T."/>
            <person name="Shiraishi A."/>
            <person name="Satake H."/>
            <person name="Nakayama K."/>
        </authorList>
    </citation>
    <scope>NUCLEOTIDE SEQUENCE</scope>
</reference>
<dbReference type="AlphaFoldDB" id="A0A699V5G0"/>
<accession>A0A699V5G0</accession>
<proteinExistence type="predicted"/>
<name>A0A699V5G0_TANCI</name>
<comment type="caution">
    <text evidence="1">The sequence shown here is derived from an EMBL/GenBank/DDBJ whole genome shotgun (WGS) entry which is preliminary data.</text>
</comment>